<name>A0A845L102_9FIRM</name>
<comment type="caution">
    <text evidence="4">The sequence shown here is derived from an EMBL/GenBank/DDBJ whole genome shotgun (WGS) entry which is preliminary data.</text>
</comment>
<evidence type="ECO:0000259" key="3">
    <source>
        <dbReference type="SMART" id="SM00849"/>
    </source>
</evidence>
<comment type="similarity">
    <text evidence="2">Belongs to the UPF0173 family.</text>
</comment>
<gene>
    <name evidence="4" type="ORF">GTO91_09230</name>
</gene>
<evidence type="ECO:0000313" key="5">
    <source>
        <dbReference type="Proteomes" id="UP000463470"/>
    </source>
</evidence>
<dbReference type="PANTHER" id="PTHR43546">
    <property type="entry name" value="UPF0173 METAL-DEPENDENT HYDROLASE MJ1163-RELATED"/>
    <property type="match status" value="1"/>
</dbReference>
<evidence type="ECO:0000256" key="2">
    <source>
        <dbReference type="HAMAP-Rule" id="MF_00457"/>
    </source>
</evidence>
<dbReference type="InterPro" id="IPR050114">
    <property type="entry name" value="UPF0173_UPF0282_UlaG_hydrolase"/>
</dbReference>
<dbReference type="Proteomes" id="UP000463470">
    <property type="component" value="Unassembled WGS sequence"/>
</dbReference>
<dbReference type="Gene3D" id="3.60.15.10">
    <property type="entry name" value="Ribonuclease Z/Hydroxyacylglutathione hydrolase-like"/>
    <property type="match status" value="1"/>
</dbReference>
<dbReference type="RefSeq" id="WP_161258159.1">
    <property type="nucleotide sequence ID" value="NZ_WXEY01000008.1"/>
</dbReference>
<evidence type="ECO:0000256" key="1">
    <source>
        <dbReference type="ARBA" id="ARBA00022801"/>
    </source>
</evidence>
<feature type="domain" description="Metallo-beta-lactamase" evidence="3">
    <location>
        <begin position="8"/>
        <end position="196"/>
    </location>
</feature>
<dbReference type="EMBL" id="WXEY01000008">
    <property type="protein sequence ID" value="MZP29883.1"/>
    <property type="molecule type" value="Genomic_DNA"/>
</dbReference>
<accession>A0A845L102</accession>
<dbReference type="InterPro" id="IPR001279">
    <property type="entry name" value="Metallo-B-lactamas"/>
</dbReference>
<organism evidence="4 5">
    <name type="scientific">Heliomicrobium undosum</name>
    <dbReference type="NCBI Taxonomy" id="121734"/>
    <lineage>
        <taxon>Bacteria</taxon>
        <taxon>Bacillati</taxon>
        <taxon>Bacillota</taxon>
        <taxon>Clostridia</taxon>
        <taxon>Eubacteriales</taxon>
        <taxon>Heliobacteriaceae</taxon>
        <taxon>Heliomicrobium</taxon>
    </lineage>
</organism>
<dbReference type="GO" id="GO:0016787">
    <property type="term" value="F:hydrolase activity"/>
    <property type="evidence" value="ECO:0007669"/>
    <property type="project" value="UniProtKB-UniRule"/>
</dbReference>
<dbReference type="PANTHER" id="PTHR43546:SF3">
    <property type="entry name" value="UPF0173 METAL-DEPENDENT HYDROLASE MJ1163"/>
    <property type="match status" value="1"/>
</dbReference>
<proteinExistence type="inferred from homology"/>
<dbReference type="AlphaFoldDB" id="A0A845L102"/>
<keyword evidence="5" id="KW-1185">Reference proteome</keyword>
<reference evidence="4 5" key="1">
    <citation type="submission" date="2020-01" db="EMBL/GenBank/DDBJ databases">
        <title>Whole-genome sequence of Heliobacterium undosum DSM 13378.</title>
        <authorList>
            <person name="Kyndt J.A."/>
            <person name="Meyer T.E."/>
        </authorList>
    </citation>
    <scope>NUCLEOTIDE SEQUENCE [LARGE SCALE GENOMIC DNA]</scope>
    <source>
        <strain evidence="4 5">DSM 13378</strain>
    </source>
</reference>
<sequence length="238" mass="25712">MLQLTFFGHANFLLDDGQTKVLIDPFFTGNPSCPVKAETVHADYILVTHGHGDHFGDTIDIAKRTGATIISSFELAGYCQRKGVKAHGMAIGGKRDFPFGRVRLTAAVHGSGIVEGDNHLDVGNPCGFLVNMGGKSVYHAGDTGLTRDMELIDMCFLKGGRLDLALLPIGDNFGMGPDDALYATKMLHPRMVVPMHYNTFPVIEQDAVAFKRVVTELTDSECHVLAPGETLILNGNGR</sequence>
<dbReference type="SMART" id="SM00849">
    <property type="entry name" value="Lactamase_B"/>
    <property type="match status" value="1"/>
</dbReference>
<dbReference type="NCBIfam" id="NF001911">
    <property type="entry name" value="PRK00685.1"/>
    <property type="match status" value="1"/>
</dbReference>
<evidence type="ECO:0000313" key="4">
    <source>
        <dbReference type="EMBL" id="MZP29883.1"/>
    </source>
</evidence>
<dbReference type="InterPro" id="IPR022877">
    <property type="entry name" value="UPF0173"/>
</dbReference>
<keyword evidence="1 2" id="KW-0378">Hydrolase</keyword>
<dbReference type="Pfam" id="PF12706">
    <property type="entry name" value="Lactamase_B_2"/>
    <property type="match status" value="1"/>
</dbReference>
<dbReference type="OrthoDB" id="9789133at2"/>
<protein>
    <recommendedName>
        <fullName evidence="2">UPF0173 metal-dependent hydrolase GTO91_09230</fullName>
    </recommendedName>
</protein>
<dbReference type="InterPro" id="IPR036866">
    <property type="entry name" value="RibonucZ/Hydroxyglut_hydro"/>
</dbReference>
<dbReference type="HAMAP" id="MF_00457">
    <property type="entry name" value="UPF0173"/>
    <property type="match status" value="1"/>
</dbReference>
<dbReference type="SUPFAM" id="SSF56281">
    <property type="entry name" value="Metallo-hydrolase/oxidoreductase"/>
    <property type="match status" value="1"/>
</dbReference>